<dbReference type="Gene3D" id="1.20.1530.20">
    <property type="match status" value="1"/>
</dbReference>
<dbReference type="Proteomes" id="UP000253209">
    <property type="component" value="Unassembled WGS sequence"/>
</dbReference>
<feature type="transmembrane region" description="Helical" evidence="9">
    <location>
        <begin position="6"/>
        <end position="25"/>
    </location>
</feature>
<comment type="subcellular location">
    <subcellularLocation>
        <location evidence="1">Cell membrane</location>
        <topology evidence="1">Multi-pass membrane protein</topology>
    </subcellularLocation>
</comment>
<feature type="transmembrane region" description="Helical" evidence="9">
    <location>
        <begin position="279"/>
        <end position="299"/>
    </location>
</feature>
<feature type="transmembrane region" description="Helical" evidence="9">
    <location>
        <begin position="184"/>
        <end position="206"/>
    </location>
</feature>
<keyword evidence="2" id="KW-0813">Transport</keyword>
<dbReference type="InterPro" id="IPR038770">
    <property type="entry name" value="Na+/solute_symporter_sf"/>
</dbReference>
<evidence type="ECO:0000256" key="1">
    <source>
        <dbReference type="ARBA" id="ARBA00004651"/>
    </source>
</evidence>
<dbReference type="AlphaFoldDB" id="A0A367GV54"/>
<evidence type="ECO:0000256" key="8">
    <source>
        <dbReference type="ARBA" id="ARBA00023136"/>
    </source>
</evidence>
<dbReference type="GO" id="GO:1902600">
    <property type="term" value="P:proton transmembrane transport"/>
    <property type="evidence" value="ECO:0007669"/>
    <property type="project" value="InterPro"/>
</dbReference>
<keyword evidence="3" id="KW-0050">Antiport</keyword>
<evidence type="ECO:0000256" key="9">
    <source>
        <dbReference type="SAM" id="Phobius"/>
    </source>
</evidence>
<dbReference type="Pfam" id="PF00999">
    <property type="entry name" value="Na_H_Exchanger"/>
    <property type="match status" value="1"/>
</dbReference>
<reference evidence="11 12" key="1">
    <citation type="submission" date="2018-05" db="EMBL/GenBank/DDBJ databases">
        <title>Mucilaginibacter hurinus sp. nov., isolated from briquette warehouse soil.</title>
        <authorList>
            <person name="Choi L."/>
        </authorList>
    </citation>
    <scope>NUCLEOTIDE SEQUENCE [LARGE SCALE GENOMIC DNA]</scope>
    <source>
        <strain evidence="11 12">ZR32</strain>
    </source>
</reference>
<feature type="transmembrane region" description="Helical" evidence="9">
    <location>
        <begin position="59"/>
        <end position="81"/>
    </location>
</feature>
<keyword evidence="4" id="KW-1003">Cell membrane</keyword>
<feature type="transmembrane region" description="Helical" evidence="9">
    <location>
        <begin position="238"/>
        <end position="258"/>
    </location>
</feature>
<feature type="transmembrane region" description="Helical" evidence="9">
    <location>
        <begin position="32"/>
        <end position="53"/>
    </location>
</feature>
<protein>
    <submittedName>
        <fullName evidence="11">Sodium:proton antiporter</fullName>
    </submittedName>
</protein>
<evidence type="ECO:0000256" key="3">
    <source>
        <dbReference type="ARBA" id="ARBA00022449"/>
    </source>
</evidence>
<gene>
    <name evidence="11" type="ORF">DJ568_02285</name>
</gene>
<keyword evidence="5 9" id="KW-0812">Transmembrane</keyword>
<feature type="transmembrane region" description="Helical" evidence="9">
    <location>
        <begin position="151"/>
        <end position="172"/>
    </location>
</feature>
<feature type="transmembrane region" description="Helical" evidence="9">
    <location>
        <begin position="366"/>
        <end position="385"/>
    </location>
</feature>
<comment type="caution">
    <text evidence="11">The sequence shown here is derived from an EMBL/GenBank/DDBJ whole genome shotgun (WGS) entry which is preliminary data.</text>
</comment>
<dbReference type="EMBL" id="QGDC01000001">
    <property type="protein sequence ID" value="RCH56706.1"/>
    <property type="molecule type" value="Genomic_DNA"/>
</dbReference>
<accession>A0A367GV54</accession>
<dbReference type="RefSeq" id="WP_114003603.1">
    <property type="nucleotide sequence ID" value="NZ_QGDC01000001.1"/>
</dbReference>
<feature type="domain" description="Cation/H+ exchanger transmembrane" evidence="10">
    <location>
        <begin position="15"/>
        <end position="380"/>
    </location>
</feature>
<evidence type="ECO:0000256" key="2">
    <source>
        <dbReference type="ARBA" id="ARBA00022448"/>
    </source>
</evidence>
<keyword evidence="6 9" id="KW-1133">Transmembrane helix</keyword>
<feature type="transmembrane region" description="Helical" evidence="9">
    <location>
        <begin position="305"/>
        <end position="325"/>
    </location>
</feature>
<dbReference type="GO" id="GO:0015297">
    <property type="term" value="F:antiporter activity"/>
    <property type="evidence" value="ECO:0007669"/>
    <property type="project" value="UniProtKB-KW"/>
</dbReference>
<keyword evidence="8 9" id="KW-0472">Membrane</keyword>
<feature type="transmembrane region" description="Helical" evidence="9">
    <location>
        <begin position="93"/>
        <end position="111"/>
    </location>
</feature>
<evidence type="ECO:0000256" key="4">
    <source>
        <dbReference type="ARBA" id="ARBA00022475"/>
    </source>
</evidence>
<evidence type="ECO:0000259" key="10">
    <source>
        <dbReference type="Pfam" id="PF00999"/>
    </source>
</evidence>
<name>A0A367GV54_9SPHI</name>
<dbReference type="InterPro" id="IPR006153">
    <property type="entry name" value="Cation/H_exchanger_TM"/>
</dbReference>
<keyword evidence="12" id="KW-1185">Reference proteome</keyword>
<sequence length="400" mass="44806">MTTYTTLMILCGLVIFSYLFDLIAGRTKLPSVLLLLFLGIGLKQLTLHFNWVTIDFSKILPALGTLGLILIVFEGSLELKYTPEKNKIIKKSFLSALVILLLTTAAITAIFCYTTGQTIHRCMVNAIPFGVISSSIAIPSASALPKRKKEFIIYESSFSDVLTIVFFNFAVSNSYFNFTAFTRLGIELITIIVFAMAACLLLLYLIKNITHHVKFFLIISIIILVYVIGQQYHLSSLIVVLAFGLFLNNAGSITLPWFRRNFLYPALPHELKQLLQLSAESAFIMRTFFFVIFGFTMAVDQLRDSNLLIVGGLLLAAIYFIRFVYIKTVSKTDMMPELVLVPRGLISVLLYYNLPPHLKMEEIGTGLLFVVVLATSIIMSLGLLGTKWGATPQDREFEDV</sequence>
<dbReference type="PANTHER" id="PTHR32507">
    <property type="entry name" value="NA(+)/H(+) ANTIPORTER 1"/>
    <property type="match status" value="1"/>
</dbReference>
<evidence type="ECO:0000313" key="12">
    <source>
        <dbReference type="Proteomes" id="UP000253209"/>
    </source>
</evidence>
<evidence type="ECO:0000256" key="7">
    <source>
        <dbReference type="ARBA" id="ARBA00023065"/>
    </source>
</evidence>
<keyword evidence="7" id="KW-0406">Ion transport</keyword>
<feature type="transmembrane region" description="Helical" evidence="9">
    <location>
        <begin position="213"/>
        <end position="232"/>
    </location>
</feature>
<dbReference type="GO" id="GO:0005886">
    <property type="term" value="C:plasma membrane"/>
    <property type="evidence" value="ECO:0007669"/>
    <property type="project" value="UniProtKB-SubCell"/>
</dbReference>
<evidence type="ECO:0000313" key="11">
    <source>
        <dbReference type="EMBL" id="RCH56706.1"/>
    </source>
</evidence>
<evidence type="ECO:0000256" key="5">
    <source>
        <dbReference type="ARBA" id="ARBA00022692"/>
    </source>
</evidence>
<dbReference type="OrthoDB" id="643057at2"/>
<organism evidence="11 12">
    <name type="scientific">Mucilaginibacter hurinus</name>
    <dbReference type="NCBI Taxonomy" id="2201324"/>
    <lineage>
        <taxon>Bacteria</taxon>
        <taxon>Pseudomonadati</taxon>
        <taxon>Bacteroidota</taxon>
        <taxon>Sphingobacteriia</taxon>
        <taxon>Sphingobacteriales</taxon>
        <taxon>Sphingobacteriaceae</taxon>
        <taxon>Mucilaginibacter</taxon>
    </lineage>
</organism>
<evidence type="ECO:0000256" key="6">
    <source>
        <dbReference type="ARBA" id="ARBA00022989"/>
    </source>
</evidence>
<dbReference type="PANTHER" id="PTHR32507:SF0">
    <property type="entry name" value="NA(+)_H(+) ANTIPORTER 2-RELATED"/>
    <property type="match status" value="1"/>
</dbReference>
<feature type="transmembrane region" description="Helical" evidence="9">
    <location>
        <begin position="123"/>
        <end position="144"/>
    </location>
</feature>
<proteinExistence type="predicted"/>